<dbReference type="GO" id="GO:0008080">
    <property type="term" value="F:N-acetyltransferase activity"/>
    <property type="evidence" value="ECO:0007669"/>
    <property type="project" value="TreeGrafter"/>
</dbReference>
<evidence type="ECO:0000259" key="1">
    <source>
        <dbReference type="Pfam" id="PF00583"/>
    </source>
</evidence>
<dbReference type="InterPro" id="IPR016181">
    <property type="entry name" value="Acyl_CoA_acyltransferase"/>
</dbReference>
<dbReference type="PANTHER" id="PTHR20905:SF28">
    <property type="entry name" value="GH28833P-RELATED"/>
    <property type="match status" value="1"/>
</dbReference>
<name>A0A5E4MIT2_9HEMI</name>
<keyword evidence="2" id="KW-0012">Acyltransferase</keyword>
<feature type="domain" description="N-acetyltransferase" evidence="1">
    <location>
        <begin position="149"/>
        <end position="216"/>
    </location>
</feature>
<keyword evidence="3" id="KW-1185">Reference proteome</keyword>
<organism evidence="2 3">
    <name type="scientific">Cinara cedri</name>
    <dbReference type="NCBI Taxonomy" id="506608"/>
    <lineage>
        <taxon>Eukaryota</taxon>
        <taxon>Metazoa</taxon>
        <taxon>Ecdysozoa</taxon>
        <taxon>Arthropoda</taxon>
        <taxon>Hexapoda</taxon>
        <taxon>Insecta</taxon>
        <taxon>Pterygota</taxon>
        <taxon>Neoptera</taxon>
        <taxon>Paraneoptera</taxon>
        <taxon>Hemiptera</taxon>
        <taxon>Sternorrhyncha</taxon>
        <taxon>Aphidomorpha</taxon>
        <taxon>Aphidoidea</taxon>
        <taxon>Aphididae</taxon>
        <taxon>Lachninae</taxon>
        <taxon>Cinara</taxon>
    </lineage>
</organism>
<dbReference type="InterPro" id="IPR000182">
    <property type="entry name" value="GNAT_dom"/>
</dbReference>
<dbReference type="SUPFAM" id="SSF55729">
    <property type="entry name" value="Acyl-CoA N-acyltransferases (Nat)"/>
    <property type="match status" value="1"/>
</dbReference>
<protein>
    <submittedName>
        <fullName evidence="2">Acyl-CoA N-acyltransferase,GNAT domain</fullName>
    </submittedName>
</protein>
<dbReference type="EMBL" id="CABPRJ010000498">
    <property type="protein sequence ID" value="VVC29770.1"/>
    <property type="molecule type" value="Genomic_DNA"/>
</dbReference>
<keyword evidence="2" id="KW-0808">Transferase</keyword>
<dbReference type="CDD" id="cd04301">
    <property type="entry name" value="NAT_SF"/>
    <property type="match status" value="1"/>
</dbReference>
<reference evidence="2 3" key="1">
    <citation type="submission" date="2019-08" db="EMBL/GenBank/DDBJ databases">
        <authorList>
            <person name="Alioto T."/>
            <person name="Alioto T."/>
            <person name="Gomez Garrido J."/>
        </authorList>
    </citation>
    <scope>NUCLEOTIDE SEQUENCE [LARGE SCALE GENOMIC DNA]</scope>
</reference>
<dbReference type="PANTHER" id="PTHR20905">
    <property type="entry name" value="N-ACETYLTRANSFERASE-RELATED"/>
    <property type="match status" value="1"/>
</dbReference>
<sequence>MSEQRNQDLSTVQDETDEDFMTRITQPRLWTIFKFDFVFQLFTDERIDEVLDMFKNNYIYEESLCVNNKLSSDQDSINQFIYLIRHWIADTLSSIVIEKSSGKCIGIIVCRFCSIEDNSLEFSRLRLYEGEKWNIIQNFKNHLSQKVDIYKHYETAAFLRVYAWFILPEFRGQGLGKKLLDCVINKQLPEMLHFGCNVISGIFTNKKSQEIAKSLGMNMLYEANYVDWANQNNVTLPENMLDENTTATVMAFRVNQK</sequence>
<dbReference type="Proteomes" id="UP000325440">
    <property type="component" value="Unassembled WGS sequence"/>
</dbReference>
<dbReference type="OrthoDB" id="6588672at2759"/>
<dbReference type="AlphaFoldDB" id="A0A5E4MIT2"/>
<gene>
    <name evidence="2" type="ORF">CINCED_3A008604</name>
</gene>
<evidence type="ECO:0000313" key="2">
    <source>
        <dbReference type="EMBL" id="VVC29770.1"/>
    </source>
</evidence>
<dbReference type="Gene3D" id="3.40.630.30">
    <property type="match status" value="1"/>
</dbReference>
<evidence type="ECO:0000313" key="3">
    <source>
        <dbReference type="Proteomes" id="UP000325440"/>
    </source>
</evidence>
<accession>A0A5E4MIT2</accession>
<proteinExistence type="predicted"/>
<dbReference type="Pfam" id="PF00583">
    <property type="entry name" value="Acetyltransf_1"/>
    <property type="match status" value="1"/>
</dbReference>